<dbReference type="SMART" id="SM00487">
    <property type="entry name" value="DEXDc"/>
    <property type="match status" value="1"/>
</dbReference>
<comment type="catalytic activity">
    <reaction evidence="15">
        <text>Couples ATP hydrolysis with the unwinding of duplex DNA by translocating in the 3'-5' direction.</text>
        <dbReference type="EC" id="5.6.2.4"/>
    </reaction>
</comment>
<proteinExistence type="inferred from homology"/>
<dbReference type="GO" id="GO:0043590">
    <property type="term" value="C:bacterial nucleoid"/>
    <property type="evidence" value="ECO:0007669"/>
    <property type="project" value="TreeGrafter"/>
</dbReference>
<dbReference type="PROSITE" id="PS51194">
    <property type="entry name" value="HELICASE_CTER"/>
    <property type="match status" value="1"/>
</dbReference>
<evidence type="ECO:0000313" key="21">
    <source>
        <dbReference type="Proteomes" id="UP000236592"/>
    </source>
</evidence>
<sequence>MHTTETKDKLFSNLKTYFGYDTFRAQQKAIIETVLSKKDCLVIMPTGGGKSMCFQLPALSFEGVTLVISPLIALMKDQVDGLNANGISASYFNSSQSASEQDLIIERVIQADLKLLYVAPESLASLQNIINEKYISCVAIDEAHCISSWGHDFRPSYQQLGFLKGTLPNTPFIALTATADKATRTDIAKQLRIEHAQQFISSFDRENIELEVRPADNRISQIVKFINKTPNQSGIVYCLSRKTTEQLAKKLKTNGISAKAYHAGLNFEERSKVQESFIYDKTQVVCATVAFGMGIDKSNVRWVVHYNMPKNIEGYYQEIGRAGRDGLKSHALLFHSYADVIQLRNFASGASNEAFQIAKLDRMKQFSEATTCRRKILLSYFGELLAENCGNCDVCKNPPQFFDGTIFAQKILSAVYRLKQAEPIGTVIDVLRGSQNATVLDKGYNQLKTFGIGREIAYRDWQHLIIQLINQGFCEIAFHKNNVLRLTEFSNKVLFEGAKVSLTKPVHIPEPKVKERVKRKPKSTSKTRVKTVENSLFERLRQLRYKIALEEDIPAYLVFSDATLKEIERERPLSESDFLSISGVGQRKLEVYGDEFMAEILDFMGSKVNKPKKKATHLVTYELYKSGLSVEEISMERKLSTTTIYSHIAKLHSSGKAVNIHDFVSKTEIEAVRKAKQELDAPSALRPYYDYFNADLDYFKIRLALSVVDKN</sequence>
<evidence type="ECO:0000256" key="1">
    <source>
        <dbReference type="ARBA" id="ARBA00001946"/>
    </source>
</evidence>
<dbReference type="SMART" id="SM00490">
    <property type="entry name" value="HELICc"/>
    <property type="match status" value="1"/>
</dbReference>
<dbReference type="GO" id="GO:0006281">
    <property type="term" value="P:DNA repair"/>
    <property type="evidence" value="ECO:0007669"/>
    <property type="project" value="UniProtKB-KW"/>
</dbReference>
<dbReference type="NCBIfam" id="TIGR00614">
    <property type="entry name" value="recQ_fam"/>
    <property type="match status" value="1"/>
</dbReference>
<dbReference type="InterPro" id="IPR004589">
    <property type="entry name" value="DNA_helicase_ATP-dep_RecQ"/>
</dbReference>
<dbReference type="GO" id="GO:0009432">
    <property type="term" value="P:SOS response"/>
    <property type="evidence" value="ECO:0007669"/>
    <property type="project" value="UniProtKB-UniRule"/>
</dbReference>
<reference evidence="21" key="1">
    <citation type="submission" date="2018-01" db="EMBL/GenBank/DDBJ databases">
        <title>Complete genome of Tamlana sp. UJ94.</title>
        <authorList>
            <person name="Jung J."/>
            <person name="Chung D."/>
            <person name="Bae S.S."/>
            <person name="Baek K."/>
        </authorList>
    </citation>
    <scope>NUCLEOTIDE SEQUENCE [LARGE SCALE GENOMIC DNA]</scope>
    <source>
        <strain evidence="21">UJ94</strain>
    </source>
</reference>
<dbReference type="InterPro" id="IPR001650">
    <property type="entry name" value="Helicase_C-like"/>
</dbReference>
<dbReference type="SUPFAM" id="SSF52540">
    <property type="entry name" value="P-loop containing nucleoside triphosphate hydrolases"/>
    <property type="match status" value="1"/>
</dbReference>
<evidence type="ECO:0000256" key="11">
    <source>
        <dbReference type="ARBA" id="ARBA00023125"/>
    </source>
</evidence>
<evidence type="ECO:0000256" key="8">
    <source>
        <dbReference type="ARBA" id="ARBA00022806"/>
    </source>
</evidence>
<dbReference type="InterPro" id="IPR029491">
    <property type="entry name" value="Helicase_HTH"/>
</dbReference>
<dbReference type="Pfam" id="PF00270">
    <property type="entry name" value="DEAD"/>
    <property type="match status" value="1"/>
</dbReference>
<dbReference type="Pfam" id="PF09382">
    <property type="entry name" value="RQC"/>
    <property type="match status" value="1"/>
</dbReference>
<comment type="cofactor">
    <cofactor evidence="2">
        <name>Zn(2+)</name>
        <dbReference type="ChEBI" id="CHEBI:29105"/>
    </cofactor>
</comment>
<feature type="domain" description="HRDC" evidence="17">
    <location>
        <begin position="530"/>
        <end position="610"/>
    </location>
</feature>
<evidence type="ECO:0000256" key="7">
    <source>
        <dbReference type="ARBA" id="ARBA00022801"/>
    </source>
</evidence>
<comment type="cofactor">
    <cofactor evidence="1">
        <name>Mg(2+)</name>
        <dbReference type="ChEBI" id="CHEBI:18420"/>
    </cofactor>
</comment>
<dbReference type="PANTHER" id="PTHR13710">
    <property type="entry name" value="DNA HELICASE RECQ FAMILY MEMBER"/>
    <property type="match status" value="1"/>
</dbReference>
<evidence type="ECO:0000313" key="20">
    <source>
        <dbReference type="EMBL" id="AUS04453.1"/>
    </source>
</evidence>
<evidence type="ECO:0000256" key="14">
    <source>
        <dbReference type="ARBA" id="ARBA00023235"/>
    </source>
</evidence>
<dbReference type="CDD" id="cd17920">
    <property type="entry name" value="DEXHc_RecQ"/>
    <property type="match status" value="1"/>
</dbReference>
<dbReference type="GO" id="GO:0005524">
    <property type="term" value="F:ATP binding"/>
    <property type="evidence" value="ECO:0007669"/>
    <property type="project" value="UniProtKB-KW"/>
</dbReference>
<dbReference type="Pfam" id="PF00271">
    <property type="entry name" value="Helicase_C"/>
    <property type="match status" value="1"/>
</dbReference>
<dbReference type="InterPro" id="IPR014001">
    <property type="entry name" value="Helicase_ATP-bd"/>
</dbReference>
<dbReference type="Pfam" id="PF14493">
    <property type="entry name" value="HTH_40"/>
    <property type="match status" value="1"/>
</dbReference>
<name>A0A2I7SEW9_9FLAO</name>
<dbReference type="FunFam" id="3.40.50.300:FF:000156">
    <property type="entry name" value="ATP-dependent DNA helicase recQ"/>
    <property type="match status" value="1"/>
</dbReference>
<evidence type="ECO:0000256" key="15">
    <source>
        <dbReference type="ARBA" id="ARBA00034617"/>
    </source>
</evidence>
<dbReference type="GO" id="GO:0003677">
    <property type="term" value="F:DNA binding"/>
    <property type="evidence" value="ECO:0007669"/>
    <property type="project" value="UniProtKB-KW"/>
</dbReference>
<dbReference type="InterPro" id="IPR036390">
    <property type="entry name" value="WH_DNA-bd_sf"/>
</dbReference>
<gene>
    <name evidence="20" type="primary">recQ</name>
    <name evidence="20" type="ORF">C1A40_02735</name>
</gene>
<keyword evidence="5" id="KW-0547">Nucleotide-binding</keyword>
<keyword evidence="11" id="KW-0238">DNA-binding</keyword>
<keyword evidence="6" id="KW-0227">DNA damage</keyword>
<dbReference type="Proteomes" id="UP000236592">
    <property type="component" value="Chromosome"/>
</dbReference>
<dbReference type="SMART" id="SM00341">
    <property type="entry name" value="HRDC"/>
    <property type="match status" value="1"/>
</dbReference>
<dbReference type="GO" id="GO:0005737">
    <property type="term" value="C:cytoplasm"/>
    <property type="evidence" value="ECO:0007669"/>
    <property type="project" value="TreeGrafter"/>
</dbReference>
<keyword evidence="12" id="KW-0233">DNA recombination</keyword>
<dbReference type="GO" id="GO:0016787">
    <property type="term" value="F:hydrolase activity"/>
    <property type="evidence" value="ECO:0007669"/>
    <property type="project" value="UniProtKB-KW"/>
</dbReference>
<keyword evidence="13" id="KW-0234">DNA repair</keyword>
<dbReference type="InterPro" id="IPR006293">
    <property type="entry name" value="DNA_helicase_ATP-dep_RecQ_bac"/>
</dbReference>
<dbReference type="PROSITE" id="PS51192">
    <property type="entry name" value="HELICASE_ATP_BIND_1"/>
    <property type="match status" value="1"/>
</dbReference>
<dbReference type="EC" id="5.6.2.4" evidence="16"/>
<dbReference type="InterPro" id="IPR002121">
    <property type="entry name" value="HRDC_dom"/>
</dbReference>
<dbReference type="Pfam" id="PF16124">
    <property type="entry name" value="RecQ_Zn_bind"/>
    <property type="match status" value="1"/>
</dbReference>
<keyword evidence="4" id="KW-0479">Metal-binding</keyword>
<comment type="similarity">
    <text evidence="3">Belongs to the helicase family. RecQ subfamily.</text>
</comment>
<dbReference type="SUPFAM" id="SSF47819">
    <property type="entry name" value="HRDC-like"/>
    <property type="match status" value="1"/>
</dbReference>
<dbReference type="GO" id="GO:0006310">
    <property type="term" value="P:DNA recombination"/>
    <property type="evidence" value="ECO:0007669"/>
    <property type="project" value="UniProtKB-UniRule"/>
</dbReference>
<dbReference type="InterPro" id="IPR010997">
    <property type="entry name" value="HRDC-like_sf"/>
</dbReference>
<evidence type="ECO:0000256" key="4">
    <source>
        <dbReference type="ARBA" id="ARBA00022723"/>
    </source>
</evidence>
<keyword evidence="7" id="KW-0378">Hydrolase</keyword>
<evidence type="ECO:0000256" key="5">
    <source>
        <dbReference type="ARBA" id="ARBA00022741"/>
    </source>
</evidence>
<keyword evidence="21" id="KW-1185">Reference proteome</keyword>
<dbReference type="AlphaFoldDB" id="A0A2I7SEW9"/>
<protein>
    <recommendedName>
        <fullName evidence="16">DNA helicase RecQ</fullName>
        <ecNumber evidence="16">5.6.2.4</ecNumber>
    </recommendedName>
</protein>
<dbReference type="InterPro" id="IPR018982">
    <property type="entry name" value="RQC_domain"/>
</dbReference>
<organism evidence="20 21">
    <name type="scientific">Pseudotamlana carrageenivorans</name>
    <dbReference type="NCBI Taxonomy" id="2069432"/>
    <lineage>
        <taxon>Bacteria</taxon>
        <taxon>Pseudomonadati</taxon>
        <taxon>Bacteroidota</taxon>
        <taxon>Flavobacteriia</taxon>
        <taxon>Flavobacteriales</taxon>
        <taxon>Flavobacteriaceae</taxon>
        <taxon>Pseudotamlana</taxon>
    </lineage>
</organism>
<dbReference type="InterPro" id="IPR036388">
    <property type="entry name" value="WH-like_DNA-bd_sf"/>
</dbReference>
<dbReference type="GO" id="GO:0043138">
    <property type="term" value="F:3'-5' DNA helicase activity"/>
    <property type="evidence" value="ECO:0007669"/>
    <property type="project" value="UniProtKB-EC"/>
</dbReference>
<keyword evidence="9" id="KW-0862">Zinc</keyword>
<dbReference type="OrthoDB" id="9763310at2"/>
<evidence type="ECO:0000256" key="16">
    <source>
        <dbReference type="NCBIfam" id="TIGR01389"/>
    </source>
</evidence>
<dbReference type="CDD" id="cd18794">
    <property type="entry name" value="SF2_C_RecQ"/>
    <property type="match status" value="1"/>
</dbReference>
<dbReference type="PANTHER" id="PTHR13710:SF105">
    <property type="entry name" value="ATP-DEPENDENT DNA HELICASE Q1"/>
    <property type="match status" value="1"/>
</dbReference>
<keyword evidence="10" id="KW-0067">ATP-binding</keyword>
<dbReference type="InterPro" id="IPR044876">
    <property type="entry name" value="HRDC_dom_sf"/>
</dbReference>
<evidence type="ECO:0000259" key="19">
    <source>
        <dbReference type="PROSITE" id="PS51194"/>
    </source>
</evidence>
<dbReference type="SUPFAM" id="SSF46785">
    <property type="entry name" value="Winged helix' DNA-binding domain"/>
    <property type="match status" value="1"/>
</dbReference>
<keyword evidence="8 20" id="KW-0347">Helicase</keyword>
<evidence type="ECO:0000256" key="6">
    <source>
        <dbReference type="ARBA" id="ARBA00022763"/>
    </source>
</evidence>
<dbReference type="InterPro" id="IPR027417">
    <property type="entry name" value="P-loop_NTPase"/>
</dbReference>
<evidence type="ECO:0000256" key="2">
    <source>
        <dbReference type="ARBA" id="ARBA00001947"/>
    </source>
</evidence>
<feature type="domain" description="Helicase ATP-binding" evidence="18">
    <location>
        <begin position="31"/>
        <end position="197"/>
    </location>
</feature>
<dbReference type="NCBIfam" id="TIGR01389">
    <property type="entry name" value="recQ"/>
    <property type="match status" value="1"/>
</dbReference>
<evidence type="ECO:0000259" key="17">
    <source>
        <dbReference type="PROSITE" id="PS50967"/>
    </source>
</evidence>
<evidence type="ECO:0000256" key="10">
    <source>
        <dbReference type="ARBA" id="ARBA00022840"/>
    </source>
</evidence>
<dbReference type="RefSeq" id="WP_102994563.1">
    <property type="nucleotide sequence ID" value="NZ_CP025938.1"/>
</dbReference>
<dbReference type="Pfam" id="PF00570">
    <property type="entry name" value="HRDC"/>
    <property type="match status" value="1"/>
</dbReference>
<dbReference type="GO" id="GO:0030894">
    <property type="term" value="C:replisome"/>
    <property type="evidence" value="ECO:0007669"/>
    <property type="project" value="TreeGrafter"/>
</dbReference>
<evidence type="ECO:0000256" key="9">
    <source>
        <dbReference type="ARBA" id="ARBA00022833"/>
    </source>
</evidence>
<dbReference type="InterPro" id="IPR032284">
    <property type="entry name" value="RecQ_Zn-bd"/>
</dbReference>
<dbReference type="KEGG" id="taj:C1A40_02735"/>
<dbReference type="FunFam" id="3.40.50.300:FF:000296">
    <property type="entry name" value="ATP-dependent DNA helicase RecQ"/>
    <property type="match status" value="1"/>
</dbReference>
<evidence type="ECO:0000256" key="3">
    <source>
        <dbReference type="ARBA" id="ARBA00005446"/>
    </source>
</evidence>
<dbReference type="GO" id="GO:0009378">
    <property type="term" value="F:four-way junction helicase activity"/>
    <property type="evidence" value="ECO:0007669"/>
    <property type="project" value="TreeGrafter"/>
</dbReference>
<dbReference type="InterPro" id="IPR011545">
    <property type="entry name" value="DEAD/DEAH_box_helicase_dom"/>
</dbReference>
<evidence type="ECO:0000256" key="13">
    <source>
        <dbReference type="ARBA" id="ARBA00023204"/>
    </source>
</evidence>
<feature type="domain" description="Helicase C-terminal" evidence="19">
    <location>
        <begin position="221"/>
        <end position="371"/>
    </location>
</feature>
<evidence type="ECO:0000256" key="12">
    <source>
        <dbReference type="ARBA" id="ARBA00023172"/>
    </source>
</evidence>
<evidence type="ECO:0000259" key="18">
    <source>
        <dbReference type="PROSITE" id="PS51192"/>
    </source>
</evidence>
<accession>A0A2I7SEW9</accession>
<dbReference type="GO" id="GO:0046872">
    <property type="term" value="F:metal ion binding"/>
    <property type="evidence" value="ECO:0007669"/>
    <property type="project" value="UniProtKB-KW"/>
</dbReference>
<dbReference type="SMART" id="SM00956">
    <property type="entry name" value="RQC"/>
    <property type="match status" value="1"/>
</dbReference>
<dbReference type="GO" id="GO:0006260">
    <property type="term" value="P:DNA replication"/>
    <property type="evidence" value="ECO:0007669"/>
    <property type="project" value="InterPro"/>
</dbReference>
<dbReference type="Gene3D" id="1.10.150.80">
    <property type="entry name" value="HRDC domain"/>
    <property type="match status" value="1"/>
</dbReference>
<dbReference type="PROSITE" id="PS50967">
    <property type="entry name" value="HRDC"/>
    <property type="match status" value="1"/>
</dbReference>
<dbReference type="Gene3D" id="3.40.50.300">
    <property type="entry name" value="P-loop containing nucleotide triphosphate hydrolases"/>
    <property type="match status" value="2"/>
</dbReference>
<dbReference type="Gene3D" id="1.10.10.10">
    <property type="entry name" value="Winged helix-like DNA-binding domain superfamily/Winged helix DNA-binding domain"/>
    <property type="match status" value="1"/>
</dbReference>
<keyword evidence="14" id="KW-0413">Isomerase</keyword>
<dbReference type="EMBL" id="CP025938">
    <property type="protein sequence ID" value="AUS04453.1"/>
    <property type="molecule type" value="Genomic_DNA"/>
</dbReference>